<dbReference type="Pfam" id="PF00248">
    <property type="entry name" value="Aldo_ket_red"/>
    <property type="match status" value="1"/>
</dbReference>
<protein>
    <submittedName>
        <fullName evidence="3">Aldo/keto reductase</fullName>
    </submittedName>
</protein>
<proteinExistence type="predicted"/>
<feature type="domain" description="NADP-dependent oxidoreductase" evidence="2">
    <location>
        <begin position="16"/>
        <end position="309"/>
    </location>
</feature>
<dbReference type="SUPFAM" id="SSF51430">
    <property type="entry name" value="NAD(P)-linked oxidoreductase"/>
    <property type="match status" value="1"/>
</dbReference>
<dbReference type="EMBL" id="DXBY01000297">
    <property type="protein sequence ID" value="HIZ37504.1"/>
    <property type="molecule type" value="Genomic_DNA"/>
</dbReference>
<dbReference type="AlphaFoldDB" id="A0A9D2EH34"/>
<organism evidence="3 4">
    <name type="scientific">Candidatus Ruania gallistercoris</name>
    <dbReference type="NCBI Taxonomy" id="2838746"/>
    <lineage>
        <taxon>Bacteria</taxon>
        <taxon>Bacillati</taxon>
        <taxon>Actinomycetota</taxon>
        <taxon>Actinomycetes</taxon>
        <taxon>Micrococcales</taxon>
        <taxon>Ruaniaceae</taxon>
        <taxon>Ruania</taxon>
    </lineage>
</organism>
<evidence type="ECO:0000313" key="3">
    <source>
        <dbReference type="EMBL" id="HIZ37504.1"/>
    </source>
</evidence>
<accession>A0A9D2EH34</accession>
<dbReference type="GO" id="GO:0016491">
    <property type="term" value="F:oxidoreductase activity"/>
    <property type="evidence" value="ECO:0007669"/>
    <property type="project" value="UniProtKB-KW"/>
</dbReference>
<evidence type="ECO:0000259" key="2">
    <source>
        <dbReference type="Pfam" id="PF00248"/>
    </source>
</evidence>
<keyword evidence="1" id="KW-0560">Oxidoreductase</keyword>
<sequence>MGNEATEPGPPAELARLVLGTMSFGDTVPESIARAIVEAGLAAGITEVDTANTYAGGTGEPMLGRVLAEKLGKVAVSSKVGMQPSDGDRGPLAREAIIASAEASVQRLGASLDTLYLHQPDRSTPLEETLTGVAEVLDRGLAARFGLSNYSAWEMVEIQAISQRLGLPAPRRAQQLYNLLARRLELEFLPYAVDREIETVVYNPLAGGLLTGRYRLEDEPERGRFGDSALAAMYRGRYWNRAQFTALGELQEIAAQAGMPLVELALRWLVDSPVSAILLGASTPEQLSANIEAVGRGGLDPDVRAAIDTATAPLLAGAPHYAR</sequence>
<evidence type="ECO:0000256" key="1">
    <source>
        <dbReference type="ARBA" id="ARBA00023002"/>
    </source>
</evidence>
<dbReference type="InterPro" id="IPR050523">
    <property type="entry name" value="AKR_Detox_Biosynth"/>
</dbReference>
<dbReference type="Gene3D" id="3.20.20.100">
    <property type="entry name" value="NADP-dependent oxidoreductase domain"/>
    <property type="match status" value="1"/>
</dbReference>
<reference evidence="3" key="1">
    <citation type="journal article" date="2021" name="PeerJ">
        <title>Extensive microbial diversity within the chicken gut microbiome revealed by metagenomics and culture.</title>
        <authorList>
            <person name="Gilroy R."/>
            <person name="Ravi A."/>
            <person name="Getino M."/>
            <person name="Pursley I."/>
            <person name="Horton D.L."/>
            <person name="Alikhan N.F."/>
            <person name="Baker D."/>
            <person name="Gharbi K."/>
            <person name="Hall N."/>
            <person name="Watson M."/>
            <person name="Adriaenssens E.M."/>
            <person name="Foster-Nyarko E."/>
            <person name="Jarju S."/>
            <person name="Secka A."/>
            <person name="Antonio M."/>
            <person name="Oren A."/>
            <person name="Chaudhuri R.R."/>
            <person name="La Ragione R."/>
            <person name="Hildebrand F."/>
            <person name="Pallen M.J."/>
        </authorList>
    </citation>
    <scope>NUCLEOTIDE SEQUENCE</scope>
    <source>
        <strain evidence="3">ChiGjej4B4-7305</strain>
    </source>
</reference>
<dbReference type="Proteomes" id="UP000824037">
    <property type="component" value="Unassembled WGS sequence"/>
</dbReference>
<dbReference type="PANTHER" id="PTHR43364">
    <property type="entry name" value="NADH-SPECIFIC METHYLGLYOXAL REDUCTASE-RELATED"/>
    <property type="match status" value="1"/>
</dbReference>
<dbReference type="InterPro" id="IPR036812">
    <property type="entry name" value="NAD(P)_OxRdtase_dom_sf"/>
</dbReference>
<dbReference type="GO" id="GO:0005829">
    <property type="term" value="C:cytosol"/>
    <property type="evidence" value="ECO:0007669"/>
    <property type="project" value="TreeGrafter"/>
</dbReference>
<comment type="caution">
    <text evidence="3">The sequence shown here is derived from an EMBL/GenBank/DDBJ whole genome shotgun (WGS) entry which is preliminary data.</text>
</comment>
<name>A0A9D2EH34_9MICO</name>
<dbReference type="InterPro" id="IPR023210">
    <property type="entry name" value="NADP_OxRdtase_dom"/>
</dbReference>
<evidence type="ECO:0000313" key="4">
    <source>
        <dbReference type="Proteomes" id="UP000824037"/>
    </source>
</evidence>
<gene>
    <name evidence="3" type="ORF">H9815_17135</name>
</gene>
<dbReference type="PANTHER" id="PTHR43364:SF4">
    <property type="entry name" value="NAD(P)-LINKED OXIDOREDUCTASE SUPERFAMILY PROTEIN"/>
    <property type="match status" value="1"/>
</dbReference>
<reference evidence="3" key="2">
    <citation type="submission" date="2021-04" db="EMBL/GenBank/DDBJ databases">
        <authorList>
            <person name="Gilroy R."/>
        </authorList>
    </citation>
    <scope>NUCLEOTIDE SEQUENCE</scope>
    <source>
        <strain evidence="3">ChiGjej4B4-7305</strain>
    </source>
</reference>